<dbReference type="EMBL" id="LAZR01059273">
    <property type="protein sequence ID" value="KKK68145.1"/>
    <property type="molecule type" value="Genomic_DNA"/>
</dbReference>
<protein>
    <recommendedName>
        <fullName evidence="1">Shedu protein SduA C-terminal domain-containing protein</fullName>
    </recommendedName>
</protein>
<evidence type="ECO:0000259" key="1">
    <source>
        <dbReference type="Pfam" id="PF14082"/>
    </source>
</evidence>
<proteinExistence type="predicted"/>
<organism evidence="2">
    <name type="scientific">marine sediment metagenome</name>
    <dbReference type="NCBI Taxonomy" id="412755"/>
    <lineage>
        <taxon>unclassified sequences</taxon>
        <taxon>metagenomes</taxon>
        <taxon>ecological metagenomes</taxon>
    </lineage>
</organism>
<name>A0A0F8Y3H5_9ZZZZ</name>
<comment type="caution">
    <text evidence="2">The sequence shown here is derived from an EMBL/GenBank/DDBJ whole genome shotgun (WGS) entry which is preliminary data.</text>
</comment>
<dbReference type="InterPro" id="IPR025359">
    <property type="entry name" value="SduA_C"/>
</dbReference>
<evidence type="ECO:0000313" key="2">
    <source>
        <dbReference type="EMBL" id="KKK68145.1"/>
    </source>
</evidence>
<reference evidence="2" key="1">
    <citation type="journal article" date="2015" name="Nature">
        <title>Complex archaea that bridge the gap between prokaryotes and eukaryotes.</title>
        <authorList>
            <person name="Spang A."/>
            <person name="Saw J.H."/>
            <person name="Jorgensen S.L."/>
            <person name="Zaremba-Niedzwiedzka K."/>
            <person name="Martijn J."/>
            <person name="Lind A.E."/>
            <person name="van Eijk R."/>
            <person name="Schleper C."/>
            <person name="Guy L."/>
            <person name="Ettema T.J."/>
        </authorList>
    </citation>
    <scope>NUCLEOTIDE SEQUENCE</scope>
</reference>
<dbReference type="Pfam" id="PF14082">
    <property type="entry name" value="SduA_C"/>
    <property type="match status" value="1"/>
</dbReference>
<accession>A0A0F8Y3H5</accession>
<dbReference type="AlphaFoldDB" id="A0A0F8Y3H5"/>
<feature type="domain" description="Shedu protein SduA C-terminal" evidence="1">
    <location>
        <begin position="42"/>
        <end position="206"/>
    </location>
</feature>
<gene>
    <name evidence="2" type="ORF">LCGC14_2947010</name>
</gene>
<sequence>MPLLERTYEIVKPSSLAIKWEQYEKIILGEWSGLLSPQNQDDETIFHSFFERHPCMLPRTYDVFGGGATDAWPGALISKPVLPTFTRKIPDFMWITFDSMATYAVLIEIEAPGKPWSTNDGYQSQKLTKAIDQLKEWKVWFSEPLNQAQFHQYYRIPNRFLRDRSFLQRYILIYGRRADATKDENFARKRAHLQDQDERFMTYDRLQPNKFLSNLLTVRIDGTGYKAISIPPTLTLGPMDAEDWSIIRDKKQAVLNNTYISTERKDFLIRRWPYWDEWAKSGKRGTISAGDIE</sequence>